<evidence type="ECO:0000313" key="4">
    <source>
        <dbReference type="EMBL" id="GAA3938076.1"/>
    </source>
</evidence>
<organism evidence="4 5">
    <name type="scientific">Streptomyces gulbargensis</name>
    <dbReference type="NCBI Taxonomy" id="364901"/>
    <lineage>
        <taxon>Bacteria</taxon>
        <taxon>Bacillati</taxon>
        <taxon>Actinomycetota</taxon>
        <taxon>Actinomycetes</taxon>
        <taxon>Kitasatosporales</taxon>
        <taxon>Streptomycetaceae</taxon>
        <taxon>Streptomyces</taxon>
    </lineage>
</organism>
<dbReference type="InterPro" id="IPR028994">
    <property type="entry name" value="Integrin_alpha_N"/>
</dbReference>
<evidence type="ECO:0000259" key="3">
    <source>
        <dbReference type="Pfam" id="PF13860"/>
    </source>
</evidence>
<name>A0ABP7N6E9_9ACTN</name>
<sequence>MTRHPRARRPRARIAVLAAALLASGIGAAPSVSASPIVGIDQLDIDPDWRAVPRGEIVTAVSAGGYAHATEDGDHFNGDRLVWTDFATGTSVPLGYEAHPRFAEAGIGGRYVYVEPALGEYAVRDLATGVQKPFTPPSDASYVGLLGGSLLFQRNTGFFLVQAADLAGPQTPVAGWPADADLSTAQLVAGDGTVAVIRYARQGSAYDYTGLGLVELATGRVTAIEDASTPYSSDSTGPVVLGPDRIAWVDRSRTVHVRDRALPTAAAEQTFALPADLDATGRIGLAGDWVLALTKPGGADPVLRRKLVAVHPDGRTLTLLEKAQAELNQVTGQDTAAAAVVGGTGPADWALQKVVPGKDGTPLLEKLAAPVEPVAATVESIALGAGRLSSLEWGGSRGSGFFERTLPVGPLHTGQSKPVPLGAEQKRLERNNPLFASGDGRTVHLAHEDFKPLEVVARTASGRVTRALTGENHGQLADVFGRWAVFQGGSGQTLVLNLDAPAGTSPVVRKQTRTAAAVWGDTLFTGTAVNGEVARTDLTTGRATGTFSTGAGCPATEFQVSAGRWLYWACGQTGAHGVHDLRTGARLALGQGVAGGGLLGDGFYVSRDAASYLRVTDFHTGTARTLVDATPVSGPRRETWTVDRFGGAVAYRGADQRVHAVWTGVPASDLTAPSASAPASARSKDGWKASWTLSKPASMWRLNIRDPHTGTVVRSYGGGETRGRIDIAWDGRTAAGRTAPNGPYVWDLTANTADGQGRDLALSGGLTVTGGTPGRRDLAGNDRQGDLLVMDTAGLVSMYRGNAYGGLSARIAGTGAKFPTTSVLVPFGDVNADGCADVLARVGDQLRSYRPGCGKVVSASSPYTALGSGWGGFDVLTSPGDLNGDGFTDLIARQASNGDLYLYGGTADHRLKPRVRIGTGWKLYTKLIGAGDLNRDGRDDLLGIDTAGVLWRYYGTATGGLSPRVKLGGGWNGYSALVGLGDLSGDGVTDLVARDTAGRLYSYEGTGAGAYGGRVLIGTGGWNGFKGLF</sequence>
<dbReference type="InterPro" id="IPR013517">
    <property type="entry name" value="FG-GAP"/>
</dbReference>
<dbReference type="Proteomes" id="UP001501000">
    <property type="component" value="Unassembled WGS sequence"/>
</dbReference>
<dbReference type="InterPro" id="IPR025965">
    <property type="entry name" value="FlgD/Vpr_Ig-like"/>
</dbReference>
<dbReference type="Pfam" id="PF13860">
    <property type="entry name" value="FlgD_ig"/>
    <property type="match status" value="1"/>
</dbReference>
<dbReference type="EMBL" id="BAABAJ010000026">
    <property type="protein sequence ID" value="GAA3938076.1"/>
    <property type="molecule type" value="Genomic_DNA"/>
</dbReference>
<dbReference type="Gene3D" id="2.115.10.10">
    <property type="entry name" value="Tachylectin 2"/>
    <property type="match status" value="1"/>
</dbReference>
<reference evidence="5" key="1">
    <citation type="journal article" date="2019" name="Int. J. Syst. Evol. Microbiol.">
        <title>The Global Catalogue of Microorganisms (GCM) 10K type strain sequencing project: providing services to taxonomists for standard genome sequencing and annotation.</title>
        <authorList>
            <consortium name="The Broad Institute Genomics Platform"/>
            <consortium name="The Broad Institute Genome Sequencing Center for Infectious Disease"/>
            <person name="Wu L."/>
            <person name="Ma J."/>
        </authorList>
    </citation>
    <scope>NUCLEOTIDE SEQUENCE [LARGE SCALE GENOMIC DNA]</scope>
    <source>
        <strain evidence="5">JCM 16956</strain>
    </source>
</reference>
<protein>
    <recommendedName>
        <fullName evidence="3">FlgD/Vpr Ig-like domain-containing protein</fullName>
    </recommendedName>
</protein>
<proteinExistence type="predicted"/>
<keyword evidence="5" id="KW-1185">Reference proteome</keyword>
<feature type="chain" id="PRO_5046611292" description="FlgD/Vpr Ig-like domain-containing protein" evidence="2">
    <location>
        <begin position="35"/>
        <end position="1029"/>
    </location>
</feature>
<dbReference type="PANTHER" id="PTHR44103:SF1">
    <property type="entry name" value="PROPROTEIN CONVERTASE P"/>
    <property type="match status" value="1"/>
</dbReference>
<feature type="signal peptide" evidence="2">
    <location>
        <begin position="1"/>
        <end position="34"/>
    </location>
</feature>
<feature type="domain" description="FlgD/Vpr Ig-like" evidence="3">
    <location>
        <begin position="685"/>
        <end position="753"/>
    </location>
</feature>
<accession>A0ABP7N6E9</accession>
<evidence type="ECO:0000256" key="2">
    <source>
        <dbReference type="SAM" id="SignalP"/>
    </source>
</evidence>
<dbReference type="RefSeq" id="WP_345287203.1">
    <property type="nucleotide sequence ID" value="NZ_BAABAJ010000026.1"/>
</dbReference>
<dbReference type="SUPFAM" id="SSF69322">
    <property type="entry name" value="Tricorn protease domain 2"/>
    <property type="match status" value="1"/>
</dbReference>
<dbReference type="PANTHER" id="PTHR44103">
    <property type="entry name" value="PROPROTEIN CONVERTASE P"/>
    <property type="match status" value="1"/>
</dbReference>
<dbReference type="SUPFAM" id="SSF69318">
    <property type="entry name" value="Integrin alpha N-terminal domain"/>
    <property type="match status" value="1"/>
</dbReference>
<gene>
    <name evidence="4" type="ORF">GCM10022244_53110</name>
</gene>
<keyword evidence="1 2" id="KW-0732">Signal</keyword>
<dbReference type="Gene3D" id="2.60.40.4070">
    <property type="match status" value="1"/>
</dbReference>
<comment type="caution">
    <text evidence="4">The sequence shown here is derived from an EMBL/GenBank/DDBJ whole genome shotgun (WGS) entry which is preliminary data.</text>
</comment>
<evidence type="ECO:0000313" key="5">
    <source>
        <dbReference type="Proteomes" id="UP001501000"/>
    </source>
</evidence>
<evidence type="ECO:0000256" key="1">
    <source>
        <dbReference type="ARBA" id="ARBA00022729"/>
    </source>
</evidence>
<dbReference type="Pfam" id="PF13517">
    <property type="entry name" value="FG-GAP_3"/>
    <property type="match status" value="1"/>
</dbReference>